<protein>
    <submittedName>
        <fullName evidence="2">Uncharacterized protein</fullName>
    </submittedName>
</protein>
<name>A0A0I9XD51_FUSFU</name>
<dbReference type="AlphaFoldDB" id="A0A0I9XD51"/>
<evidence type="ECO:0000256" key="1">
    <source>
        <dbReference type="SAM" id="SignalP"/>
    </source>
</evidence>
<organism evidence="2 3">
    <name type="scientific">Fusarium fujikuroi</name>
    <name type="common">Bakanae and foot rot disease fungus</name>
    <name type="synonym">Gibberella fujikuroi</name>
    <dbReference type="NCBI Taxonomy" id="5127"/>
    <lineage>
        <taxon>Eukaryota</taxon>
        <taxon>Fungi</taxon>
        <taxon>Dikarya</taxon>
        <taxon>Ascomycota</taxon>
        <taxon>Pezizomycotina</taxon>
        <taxon>Sordariomycetes</taxon>
        <taxon>Hypocreomycetidae</taxon>
        <taxon>Hypocreales</taxon>
        <taxon>Nectriaceae</taxon>
        <taxon>Fusarium</taxon>
        <taxon>Fusarium fujikuroi species complex</taxon>
    </lineage>
</organism>
<sequence length="98" mass="9991">MKASVILSTLYPAIAAALAAVCEKDAGPCIMANDCCEGYTCKAVPGAGSKCVANQACVATGMLCHVQTAKCCGDFACTRIFGQVGVCMKPVDIKPTLP</sequence>
<dbReference type="EMBL" id="CABFJX010000385">
    <property type="protein sequence ID" value="VTT76836.1"/>
    <property type="molecule type" value="Genomic_DNA"/>
</dbReference>
<evidence type="ECO:0000313" key="2">
    <source>
        <dbReference type="EMBL" id="VTT76836.1"/>
    </source>
</evidence>
<accession>A0A0I9XD51</accession>
<dbReference type="OrthoDB" id="5003216at2759"/>
<gene>
    <name evidence="2" type="ORF">C2S_2002</name>
</gene>
<keyword evidence="1" id="KW-0732">Signal</keyword>
<evidence type="ECO:0000313" key="3">
    <source>
        <dbReference type="Proteomes" id="UP000760494"/>
    </source>
</evidence>
<reference evidence="2" key="1">
    <citation type="submission" date="2019-05" db="EMBL/GenBank/DDBJ databases">
        <authorList>
            <person name="Piombo E."/>
        </authorList>
    </citation>
    <scope>NUCLEOTIDE SEQUENCE</scope>
    <source>
        <strain evidence="2">C2S</strain>
    </source>
</reference>
<dbReference type="Proteomes" id="UP000760494">
    <property type="component" value="Unassembled WGS sequence"/>
</dbReference>
<comment type="caution">
    <text evidence="2">The sequence shown here is derived from an EMBL/GenBank/DDBJ whole genome shotgun (WGS) entry which is preliminary data.</text>
</comment>
<feature type="signal peptide" evidence="1">
    <location>
        <begin position="1"/>
        <end position="19"/>
    </location>
</feature>
<feature type="chain" id="PRO_5014229903" evidence="1">
    <location>
        <begin position="20"/>
        <end position="98"/>
    </location>
</feature>
<proteinExistence type="predicted"/>